<dbReference type="KEGG" id="fax:FUAX_27440"/>
<evidence type="ECO:0000313" key="1">
    <source>
        <dbReference type="EMBL" id="BDD10312.1"/>
    </source>
</evidence>
<dbReference type="EMBL" id="AP025314">
    <property type="protein sequence ID" value="BDD10312.1"/>
    <property type="molecule type" value="Genomic_DNA"/>
</dbReference>
<accession>A0AAU9CXU8</accession>
<reference evidence="1 2" key="1">
    <citation type="submission" date="2021-12" db="EMBL/GenBank/DDBJ databases">
        <title>Genome sequencing of bacteria with rrn-lacking chromosome and rrn-plasmid.</title>
        <authorList>
            <person name="Anda M."/>
            <person name="Iwasaki W."/>
        </authorList>
    </citation>
    <scope>NUCLEOTIDE SEQUENCE [LARGE SCALE GENOMIC DNA]</scope>
    <source>
        <strain evidence="1 2">DSM 100852</strain>
    </source>
</reference>
<organism evidence="1 2">
    <name type="scientific">Fulvitalea axinellae</name>
    <dbReference type="NCBI Taxonomy" id="1182444"/>
    <lineage>
        <taxon>Bacteria</taxon>
        <taxon>Pseudomonadati</taxon>
        <taxon>Bacteroidota</taxon>
        <taxon>Cytophagia</taxon>
        <taxon>Cytophagales</taxon>
        <taxon>Persicobacteraceae</taxon>
        <taxon>Fulvitalea</taxon>
    </lineage>
</organism>
<protein>
    <submittedName>
        <fullName evidence="1">Uncharacterized protein</fullName>
    </submittedName>
</protein>
<dbReference type="Proteomes" id="UP001348817">
    <property type="component" value="Chromosome"/>
</dbReference>
<keyword evidence="2" id="KW-1185">Reference proteome</keyword>
<proteinExistence type="predicted"/>
<gene>
    <name evidence="1" type="ORF">FUAX_27440</name>
</gene>
<name>A0AAU9CXU8_9BACT</name>
<dbReference type="AlphaFoldDB" id="A0AAU9CXU8"/>
<evidence type="ECO:0000313" key="2">
    <source>
        <dbReference type="Proteomes" id="UP001348817"/>
    </source>
</evidence>
<sequence length="30" mass="3309">MRGNKKAGEKSSAFFTEFFEGAGIRCILRG</sequence>